<dbReference type="EMBL" id="JAVRRL010000003">
    <property type="protein sequence ID" value="KAK5118012.1"/>
    <property type="molecule type" value="Genomic_DNA"/>
</dbReference>
<feature type="region of interest" description="Disordered" evidence="1">
    <location>
        <begin position="84"/>
        <end position="115"/>
    </location>
</feature>
<sequence length="477" mass="53454">MNSVDQFGIDHFPLRQTDQILSDPRTWRPGVYSNETLAHNYGRLDEAFRFPTDSMLTLFQEEIEEISGQDDWEDDWQARRYETLSPPARYESPPPMPLAGVDEYDPPPKPANHSSTQEEMQLMDEMSFLDWFPRGNATVSHPNGHGEVVTIQGVNVGMIEARCTLLAMAFEPRRSGPHLHLGTLTESTALPFLRYLYTGNYGLATECGDQAEDVPTSVLLHCQLYHLANIYELTELKTQAYLNVLRQCEFGCSSPHKPIELCAAIRYIYENLPQHHLLIDAVVNYCVSCFLGHGLGKDKDFCDLAYGLRSFQQELCRNSMNRESEDETAAAIIQMPVRPYELHPYASRDLTCTLMDEDYQLVARRSDPDTESTAGNTGFYPAATSDTCDIVANVIAEGDHSLTMHQLNGNDMDPITEDEYEVVSPTAAVIALGTDDEMEDEAWPLRHALPVSQRPVSGVLAGGAAFDSDSESEWARI</sequence>
<gene>
    <name evidence="2" type="ORF">LTR62_004056</name>
</gene>
<comment type="caution">
    <text evidence="2">The sequence shown here is derived from an EMBL/GenBank/DDBJ whole genome shotgun (WGS) entry which is preliminary data.</text>
</comment>
<evidence type="ECO:0000256" key="1">
    <source>
        <dbReference type="SAM" id="MobiDB-lite"/>
    </source>
</evidence>
<accession>A0AAN7YTY1</accession>
<reference evidence="2" key="1">
    <citation type="submission" date="2023-08" db="EMBL/GenBank/DDBJ databases">
        <title>Black Yeasts Isolated from many extreme environments.</title>
        <authorList>
            <person name="Coleine C."/>
            <person name="Stajich J.E."/>
            <person name="Selbmann L."/>
        </authorList>
    </citation>
    <scope>NUCLEOTIDE SEQUENCE</scope>
    <source>
        <strain evidence="2">CCFEE 5401</strain>
    </source>
</reference>
<evidence type="ECO:0008006" key="4">
    <source>
        <dbReference type="Google" id="ProtNLM"/>
    </source>
</evidence>
<name>A0AAN7YTY1_9PEZI</name>
<protein>
    <recommendedName>
        <fullName evidence="4">BTB domain-containing protein</fullName>
    </recommendedName>
</protein>
<dbReference type="Proteomes" id="UP001310890">
    <property type="component" value="Unassembled WGS sequence"/>
</dbReference>
<organism evidence="2 3">
    <name type="scientific">Meristemomyces frigidus</name>
    <dbReference type="NCBI Taxonomy" id="1508187"/>
    <lineage>
        <taxon>Eukaryota</taxon>
        <taxon>Fungi</taxon>
        <taxon>Dikarya</taxon>
        <taxon>Ascomycota</taxon>
        <taxon>Pezizomycotina</taxon>
        <taxon>Dothideomycetes</taxon>
        <taxon>Dothideomycetidae</taxon>
        <taxon>Mycosphaerellales</taxon>
        <taxon>Teratosphaeriaceae</taxon>
        <taxon>Meristemomyces</taxon>
    </lineage>
</organism>
<evidence type="ECO:0000313" key="2">
    <source>
        <dbReference type="EMBL" id="KAK5118012.1"/>
    </source>
</evidence>
<dbReference type="AlphaFoldDB" id="A0AAN7YTY1"/>
<evidence type="ECO:0000313" key="3">
    <source>
        <dbReference type="Proteomes" id="UP001310890"/>
    </source>
</evidence>
<proteinExistence type="predicted"/>